<organism evidence="5 6">
    <name type="scientific">Clostridium perfringens</name>
    <dbReference type="NCBI Taxonomy" id="1502"/>
    <lineage>
        <taxon>Bacteria</taxon>
        <taxon>Bacillati</taxon>
        <taxon>Bacillota</taxon>
        <taxon>Clostridia</taxon>
        <taxon>Eubacteriales</taxon>
        <taxon>Clostridiaceae</taxon>
        <taxon>Clostridium</taxon>
    </lineage>
</organism>
<feature type="repeat" description="TPR" evidence="3">
    <location>
        <begin position="181"/>
        <end position="214"/>
    </location>
</feature>
<evidence type="ECO:0000256" key="2">
    <source>
        <dbReference type="ARBA" id="ARBA00022803"/>
    </source>
</evidence>
<gene>
    <name evidence="5" type="ORF">NCTC8081_02109</name>
</gene>
<dbReference type="SUPFAM" id="SSF48452">
    <property type="entry name" value="TPR-like"/>
    <property type="match status" value="1"/>
</dbReference>
<dbReference type="Gene3D" id="1.25.40.10">
    <property type="entry name" value="Tetratricopeptide repeat domain"/>
    <property type="match status" value="2"/>
</dbReference>
<evidence type="ECO:0000256" key="3">
    <source>
        <dbReference type="PROSITE-ProRule" id="PRU00339"/>
    </source>
</evidence>
<dbReference type="AlphaFoldDB" id="A0A2X2WKK6"/>
<accession>A0A2X2WKK6</accession>
<keyword evidence="4" id="KW-0812">Transmembrane</keyword>
<protein>
    <submittedName>
        <fullName evidence="5">TPR repeat-containing protein</fullName>
    </submittedName>
</protein>
<evidence type="ECO:0000313" key="6">
    <source>
        <dbReference type="Proteomes" id="UP000250234"/>
    </source>
</evidence>
<dbReference type="PANTHER" id="PTHR45586">
    <property type="entry name" value="TPR REPEAT-CONTAINING PROTEIN PA4667"/>
    <property type="match status" value="1"/>
</dbReference>
<dbReference type="SMART" id="SM00028">
    <property type="entry name" value="TPR"/>
    <property type="match status" value="4"/>
</dbReference>
<evidence type="ECO:0000313" key="5">
    <source>
        <dbReference type="EMBL" id="SQC08189.1"/>
    </source>
</evidence>
<name>A0A2X2WKK6_CLOPF</name>
<keyword evidence="4" id="KW-0472">Membrane</keyword>
<feature type="repeat" description="TPR" evidence="3">
    <location>
        <begin position="215"/>
        <end position="248"/>
    </location>
</feature>
<sequence>MNIAYDFIIALILAFVLVMMKQYVFALIVVVIYALYKYNKKKPYILAYKGNVSFRNGEREKALELYKKACTYKNASDSIRLQYSYLTLYLGNLEEATKLLSAIDYDKLPERLKASYTMTDSLITWKNGDLKKAIENLKNLHTQYEHTTVYETLGYFLILDKRYEEALKYNLLAYEYDQDNKVIMDNLAQSYYFTGNIEKAKEVYTKLLDEDPGIPEPYYYYGLILRDEGDTKGALESFDKALTKRESYLSALNKDKIRAAIQELNIK</sequence>
<evidence type="ECO:0000256" key="1">
    <source>
        <dbReference type="ARBA" id="ARBA00022737"/>
    </source>
</evidence>
<dbReference type="EMBL" id="UAWO01000002">
    <property type="protein sequence ID" value="SQC08189.1"/>
    <property type="molecule type" value="Genomic_DNA"/>
</dbReference>
<dbReference type="InterPro" id="IPR019734">
    <property type="entry name" value="TPR_rpt"/>
</dbReference>
<dbReference type="Pfam" id="PF13432">
    <property type="entry name" value="TPR_16"/>
    <property type="match status" value="1"/>
</dbReference>
<dbReference type="PANTHER" id="PTHR45586:SF1">
    <property type="entry name" value="LIPOPOLYSACCHARIDE ASSEMBLY PROTEIN B"/>
    <property type="match status" value="1"/>
</dbReference>
<dbReference type="Proteomes" id="UP000250234">
    <property type="component" value="Unassembled WGS sequence"/>
</dbReference>
<dbReference type="InterPro" id="IPR011990">
    <property type="entry name" value="TPR-like_helical_dom_sf"/>
</dbReference>
<dbReference type="InterPro" id="IPR051012">
    <property type="entry name" value="CellSynth/LPSAsmb/PSIAsmb"/>
</dbReference>
<keyword evidence="2 3" id="KW-0802">TPR repeat</keyword>
<proteinExistence type="predicted"/>
<dbReference type="PROSITE" id="PS50005">
    <property type="entry name" value="TPR"/>
    <property type="match status" value="2"/>
</dbReference>
<evidence type="ECO:0000256" key="4">
    <source>
        <dbReference type="SAM" id="Phobius"/>
    </source>
</evidence>
<keyword evidence="1" id="KW-0677">Repeat</keyword>
<dbReference type="RefSeq" id="WP_011591722.1">
    <property type="nucleotide sequence ID" value="NZ_CABEEQ010000002.1"/>
</dbReference>
<reference evidence="5 6" key="1">
    <citation type="submission" date="2018-06" db="EMBL/GenBank/DDBJ databases">
        <authorList>
            <consortium name="Pathogen Informatics"/>
            <person name="Doyle S."/>
        </authorList>
    </citation>
    <scope>NUCLEOTIDE SEQUENCE [LARGE SCALE GENOMIC DNA]</scope>
    <source>
        <strain evidence="5 6">NCTC8081</strain>
    </source>
</reference>
<keyword evidence="4" id="KW-1133">Transmembrane helix</keyword>
<feature type="transmembrane region" description="Helical" evidence="4">
    <location>
        <begin position="6"/>
        <end position="36"/>
    </location>
</feature>